<evidence type="ECO:0000259" key="2">
    <source>
        <dbReference type="Pfam" id="PF01918"/>
    </source>
</evidence>
<proteinExistence type="predicted"/>
<comment type="caution">
    <text evidence="3">The sequence shown here is derived from an EMBL/GenBank/DDBJ whole genome shotgun (WGS) entry which is preliminary data.</text>
</comment>
<name>A0A1R2BM41_9CILI</name>
<dbReference type="GO" id="GO:0003723">
    <property type="term" value="F:RNA binding"/>
    <property type="evidence" value="ECO:0007669"/>
    <property type="project" value="UniProtKB-KW"/>
</dbReference>
<dbReference type="Proteomes" id="UP000187209">
    <property type="component" value="Unassembled WGS sequence"/>
</dbReference>
<sequence>MGDFVLDGKSKVKRIFPAIEEKISETGKIVLVGVQNGAVKAVAIAEKLKQKFKNLAQVNEISEQDSQAVLTIILSIPESQSMDLRT</sequence>
<feature type="domain" description="DNA/RNA-binding protein Alba-like" evidence="2">
    <location>
        <begin position="9"/>
        <end position="63"/>
    </location>
</feature>
<dbReference type="AlphaFoldDB" id="A0A1R2BM41"/>
<reference evidence="3 4" key="1">
    <citation type="submission" date="2016-11" db="EMBL/GenBank/DDBJ databases">
        <title>The macronuclear genome of Stentor coeruleus: a giant cell with tiny introns.</title>
        <authorList>
            <person name="Slabodnick M."/>
            <person name="Ruby J.G."/>
            <person name="Reiff S.B."/>
            <person name="Swart E.C."/>
            <person name="Gosai S."/>
            <person name="Prabakaran S."/>
            <person name="Witkowska E."/>
            <person name="Larue G.E."/>
            <person name="Fisher S."/>
            <person name="Freeman R.M."/>
            <person name="Gunawardena J."/>
            <person name="Chu W."/>
            <person name="Stover N.A."/>
            <person name="Gregory B.D."/>
            <person name="Nowacki M."/>
            <person name="Derisi J."/>
            <person name="Roy S.W."/>
            <person name="Marshall W.F."/>
            <person name="Sood P."/>
        </authorList>
    </citation>
    <scope>NUCLEOTIDE SEQUENCE [LARGE SCALE GENOMIC DNA]</scope>
    <source>
        <strain evidence="3">WM001</strain>
    </source>
</reference>
<keyword evidence="1" id="KW-0694">RNA-binding</keyword>
<evidence type="ECO:0000313" key="4">
    <source>
        <dbReference type="Proteomes" id="UP000187209"/>
    </source>
</evidence>
<dbReference type="Pfam" id="PF01918">
    <property type="entry name" value="Alba"/>
    <property type="match status" value="1"/>
</dbReference>
<evidence type="ECO:0000256" key="1">
    <source>
        <dbReference type="ARBA" id="ARBA00022884"/>
    </source>
</evidence>
<dbReference type="EMBL" id="MPUH01000550">
    <property type="protein sequence ID" value="OMJ77903.1"/>
    <property type="molecule type" value="Genomic_DNA"/>
</dbReference>
<organism evidence="3 4">
    <name type="scientific">Stentor coeruleus</name>
    <dbReference type="NCBI Taxonomy" id="5963"/>
    <lineage>
        <taxon>Eukaryota</taxon>
        <taxon>Sar</taxon>
        <taxon>Alveolata</taxon>
        <taxon>Ciliophora</taxon>
        <taxon>Postciliodesmatophora</taxon>
        <taxon>Heterotrichea</taxon>
        <taxon>Heterotrichida</taxon>
        <taxon>Stentoridae</taxon>
        <taxon>Stentor</taxon>
    </lineage>
</organism>
<evidence type="ECO:0000313" key="3">
    <source>
        <dbReference type="EMBL" id="OMJ77903.1"/>
    </source>
</evidence>
<protein>
    <recommendedName>
        <fullName evidence="2">DNA/RNA-binding protein Alba-like domain-containing protein</fullName>
    </recommendedName>
</protein>
<dbReference type="InterPro" id="IPR002775">
    <property type="entry name" value="DNA/RNA-bd_Alba-like"/>
</dbReference>
<accession>A0A1R2BM41</accession>
<dbReference type="InterPro" id="IPR036882">
    <property type="entry name" value="Alba-like_dom_sf"/>
</dbReference>
<dbReference type="SUPFAM" id="SSF82704">
    <property type="entry name" value="AlbA-like"/>
    <property type="match status" value="1"/>
</dbReference>
<keyword evidence="4" id="KW-1185">Reference proteome</keyword>
<gene>
    <name evidence="3" type="ORF">SteCoe_22425</name>
</gene>